<accession>A0AAV3Y766</accession>
<evidence type="ECO:0000313" key="2">
    <source>
        <dbReference type="EMBL" id="GFN78108.1"/>
    </source>
</evidence>
<proteinExistence type="predicted"/>
<evidence type="ECO:0000256" key="1">
    <source>
        <dbReference type="SAM" id="MobiDB-lite"/>
    </source>
</evidence>
<dbReference type="EMBL" id="BLXT01000545">
    <property type="protein sequence ID" value="GFN78108.1"/>
    <property type="molecule type" value="Genomic_DNA"/>
</dbReference>
<sequence length="129" mass="15041">MQLIFGLYGHRWTGRCDSAFLARKCKVFGGRENRSNFPPKPEAHRWRRSSTHAPSTSSECRHRETRISVRVTRLKWAPICRADLSGLLPFPSLYQPVGYCQRACADRHFLLWLNVKLKRQARERTQGES</sequence>
<reference evidence="2 3" key="1">
    <citation type="journal article" date="2021" name="Elife">
        <title>Chloroplast acquisition without the gene transfer in kleptoplastic sea slugs, Plakobranchus ocellatus.</title>
        <authorList>
            <person name="Maeda T."/>
            <person name="Takahashi S."/>
            <person name="Yoshida T."/>
            <person name="Shimamura S."/>
            <person name="Takaki Y."/>
            <person name="Nagai Y."/>
            <person name="Toyoda A."/>
            <person name="Suzuki Y."/>
            <person name="Arimoto A."/>
            <person name="Ishii H."/>
            <person name="Satoh N."/>
            <person name="Nishiyama T."/>
            <person name="Hasebe M."/>
            <person name="Maruyama T."/>
            <person name="Minagawa J."/>
            <person name="Obokata J."/>
            <person name="Shigenobu S."/>
        </authorList>
    </citation>
    <scope>NUCLEOTIDE SEQUENCE [LARGE SCALE GENOMIC DNA]</scope>
</reference>
<evidence type="ECO:0000313" key="3">
    <source>
        <dbReference type="Proteomes" id="UP000735302"/>
    </source>
</evidence>
<name>A0AAV3Y766_9GAST</name>
<gene>
    <name evidence="2" type="ORF">PoB_000461400</name>
</gene>
<organism evidence="2 3">
    <name type="scientific">Plakobranchus ocellatus</name>
    <dbReference type="NCBI Taxonomy" id="259542"/>
    <lineage>
        <taxon>Eukaryota</taxon>
        <taxon>Metazoa</taxon>
        <taxon>Spiralia</taxon>
        <taxon>Lophotrochozoa</taxon>
        <taxon>Mollusca</taxon>
        <taxon>Gastropoda</taxon>
        <taxon>Heterobranchia</taxon>
        <taxon>Euthyneura</taxon>
        <taxon>Panpulmonata</taxon>
        <taxon>Sacoglossa</taxon>
        <taxon>Placobranchoidea</taxon>
        <taxon>Plakobranchidae</taxon>
        <taxon>Plakobranchus</taxon>
    </lineage>
</organism>
<feature type="region of interest" description="Disordered" evidence="1">
    <location>
        <begin position="36"/>
        <end position="61"/>
    </location>
</feature>
<keyword evidence="3" id="KW-1185">Reference proteome</keyword>
<dbReference type="AlphaFoldDB" id="A0AAV3Y766"/>
<comment type="caution">
    <text evidence="2">The sequence shown here is derived from an EMBL/GenBank/DDBJ whole genome shotgun (WGS) entry which is preliminary data.</text>
</comment>
<dbReference type="Proteomes" id="UP000735302">
    <property type="component" value="Unassembled WGS sequence"/>
</dbReference>
<protein>
    <submittedName>
        <fullName evidence="2">Uncharacterized protein</fullName>
    </submittedName>
</protein>